<evidence type="ECO:0000313" key="1">
    <source>
        <dbReference type="EMBL" id="GMF30020.1"/>
    </source>
</evidence>
<reference evidence="1" key="1">
    <citation type="submission" date="2023-04" db="EMBL/GenBank/DDBJ databases">
        <title>Phytophthora lilii NBRC 32176.</title>
        <authorList>
            <person name="Ichikawa N."/>
            <person name="Sato H."/>
            <person name="Tonouchi N."/>
        </authorList>
    </citation>
    <scope>NUCLEOTIDE SEQUENCE</scope>
    <source>
        <strain evidence="1">NBRC 32176</strain>
    </source>
</reference>
<dbReference type="EMBL" id="BSXW01000811">
    <property type="protein sequence ID" value="GMF30020.1"/>
    <property type="molecule type" value="Genomic_DNA"/>
</dbReference>
<evidence type="ECO:0000313" key="2">
    <source>
        <dbReference type="Proteomes" id="UP001165083"/>
    </source>
</evidence>
<protein>
    <submittedName>
        <fullName evidence="1">Unnamed protein product</fullName>
    </submittedName>
</protein>
<organism evidence="1 2">
    <name type="scientific">Phytophthora lilii</name>
    <dbReference type="NCBI Taxonomy" id="2077276"/>
    <lineage>
        <taxon>Eukaryota</taxon>
        <taxon>Sar</taxon>
        <taxon>Stramenopiles</taxon>
        <taxon>Oomycota</taxon>
        <taxon>Peronosporomycetes</taxon>
        <taxon>Peronosporales</taxon>
        <taxon>Peronosporaceae</taxon>
        <taxon>Phytophthora</taxon>
    </lineage>
</organism>
<gene>
    <name evidence="1" type="ORF">Plil01_001278600</name>
</gene>
<sequence length="163" mass="18711">MELADTLNYPKSGNAFQLGISVYPMDVKTGNIECIRRSEREGVAMDILSHENHALFIKNIDMLQSKYQCSKYEMVFVSSTKLRDHTKNQCELVNIVSFPAEPTIYRPAPNTIRSMLTKYSIKNADHYIEHFIVYDFEAILKPTATQHGGTLFSRTSTFLCQYQ</sequence>
<dbReference type="Proteomes" id="UP001165083">
    <property type="component" value="Unassembled WGS sequence"/>
</dbReference>
<accession>A0A9W6WW72</accession>
<dbReference type="OrthoDB" id="102401at2759"/>
<name>A0A9W6WW72_9STRA</name>
<keyword evidence="2" id="KW-1185">Reference proteome</keyword>
<proteinExistence type="predicted"/>
<comment type="caution">
    <text evidence="1">The sequence shown here is derived from an EMBL/GenBank/DDBJ whole genome shotgun (WGS) entry which is preliminary data.</text>
</comment>
<dbReference type="AlphaFoldDB" id="A0A9W6WW72"/>